<protein>
    <submittedName>
        <fullName evidence="1">Uncharacterized protein</fullName>
    </submittedName>
</protein>
<organism evidence="1 2">
    <name type="scientific">Agrobacterium tumefaciens</name>
    <dbReference type="NCBI Taxonomy" id="358"/>
    <lineage>
        <taxon>Bacteria</taxon>
        <taxon>Pseudomonadati</taxon>
        <taxon>Pseudomonadota</taxon>
        <taxon>Alphaproteobacteria</taxon>
        <taxon>Hyphomicrobiales</taxon>
        <taxon>Rhizobiaceae</taxon>
        <taxon>Rhizobium/Agrobacterium group</taxon>
        <taxon>Agrobacterium</taxon>
        <taxon>Agrobacterium tumefaciens complex</taxon>
    </lineage>
</organism>
<dbReference type="EMBL" id="JAVDSW010000003">
    <property type="protein sequence ID" value="MDR6704090.1"/>
    <property type="molecule type" value="Genomic_DNA"/>
</dbReference>
<accession>A0AAW8LZ63</accession>
<gene>
    <name evidence="1" type="ORF">J2W61_003962</name>
</gene>
<dbReference type="RefSeq" id="WP_223565243.1">
    <property type="nucleotide sequence ID" value="NZ_CP042275.2"/>
</dbReference>
<reference evidence="1" key="1">
    <citation type="submission" date="2023-07" db="EMBL/GenBank/DDBJ databases">
        <title>Sorghum-associated microbial communities from plants grown in Nebraska, USA.</title>
        <authorList>
            <person name="Schachtman D."/>
        </authorList>
    </citation>
    <scope>NUCLEOTIDE SEQUENCE</scope>
    <source>
        <strain evidence="1">1457</strain>
    </source>
</reference>
<dbReference type="AlphaFoldDB" id="A0AAW8LZ63"/>
<comment type="caution">
    <text evidence="1">The sequence shown here is derived from an EMBL/GenBank/DDBJ whole genome shotgun (WGS) entry which is preliminary data.</text>
</comment>
<name>A0AAW8LZ63_AGRTU</name>
<dbReference type="Proteomes" id="UP001265315">
    <property type="component" value="Unassembled WGS sequence"/>
</dbReference>
<sequence>METAASTNDYFLWLANAFSQWQGFRDKLSVLSKKRYLNACYWRDDMTTNH</sequence>
<dbReference type="GeneID" id="92927024"/>
<evidence type="ECO:0000313" key="1">
    <source>
        <dbReference type="EMBL" id="MDR6704090.1"/>
    </source>
</evidence>
<evidence type="ECO:0000313" key="2">
    <source>
        <dbReference type="Proteomes" id="UP001265315"/>
    </source>
</evidence>
<proteinExistence type="predicted"/>